<dbReference type="OrthoDB" id="5976022at2759"/>
<dbReference type="Gene3D" id="3.40.50.300">
    <property type="entry name" value="P-loop containing nucleotide triphosphate hydrolases"/>
    <property type="match status" value="1"/>
</dbReference>
<dbReference type="PRINTS" id="PR00449">
    <property type="entry name" value="RASTRNSFRMNG"/>
</dbReference>
<dbReference type="AlphaFoldDB" id="A0A9P9EWT1"/>
<dbReference type="GO" id="GO:0005525">
    <property type="term" value="F:GTP binding"/>
    <property type="evidence" value="ECO:0007669"/>
    <property type="project" value="UniProtKB-KW"/>
</dbReference>
<dbReference type="InterPro" id="IPR001806">
    <property type="entry name" value="Small_GTPase"/>
</dbReference>
<dbReference type="GO" id="GO:0016020">
    <property type="term" value="C:membrane"/>
    <property type="evidence" value="ECO:0007669"/>
    <property type="project" value="InterPro"/>
</dbReference>
<keyword evidence="4" id="KW-1185">Reference proteome</keyword>
<dbReference type="SUPFAM" id="SSF52540">
    <property type="entry name" value="P-loop containing nucleoside triphosphate hydrolases"/>
    <property type="match status" value="1"/>
</dbReference>
<dbReference type="PANTHER" id="PTHR24070">
    <property type="entry name" value="RAS, DI-RAS, AND RHEB FAMILY MEMBERS OF SMALL GTPASE SUPERFAMILY"/>
    <property type="match status" value="1"/>
</dbReference>
<evidence type="ECO:0000256" key="2">
    <source>
        <dbReference type="ARBA" id="ARBA00023134"/>
    </source>
</evidence>
<organism evidence="3 4">
    <name type="scientific">Dactylonectria macrodidyma</name>
    <dbReference type="NCBI Taxonomy" id="307937"/>
    <lineage>
        <taxon>Eukaryota</taxon>
        <taxon>Fungi</taxon>
        <taxon>Dikarya</taxon>
        <taxon>Ascomycota</taxon>
        <taxon>Pezizomycotina</taxon>
        <taxon>Sordariomycetes</taxon>
        <taxon>Hypocreomycetidae</taxon>
        <taxon>Hypocreales</taxon>
        <taxon>Nectriaceae</taxon>
        <taxon>Dactylonectria</taxon>
    </lineage>
</organism>
<protein>
    <submittedName>
        <fullName evidence="3">Ras-2 protein</fullName>
    </submittedName>
</protein>
<evidence type="ECO:0000256" key="1">
    <source>
        <dbReference type="ARBA" id="ARBA00022741"/>
    </source>
</evidence>
<keyword evidence="1" id="KW-0547">Nucleotide-binding</keyword>
<comment type="caution">
    <text evidence="3">The sequence shown here is derived from an EMBL/GenBank/DDBJ whole genome shotgun (WGS) entry which is preliminary data.</text>
</comment>
<proteinExistence type="predicted"/>
<dbReference type="SMART" id="SM00174">
    <property type="entry name" value="RHO"/>
    <property type="match status" value="1"/>
</dbReference>
<dbReference type="InterPro" id="IPR020849">
    <property type="entry name" value="Small_GTPase_Ras-type"/>
</dbReference>
<evidence type="ECO:0000313" key="3">
    <source>
        <dbReference type="EMBL" id="KAH7146068.1"/>
    </source>
</evidence>
<evidence type="ECO:0000313" key="4">
    <source>
        <dbReference type="Proteomes" id="UP000738349"/>
    </source>
</evidence>
<gene>
    <name evidence="3" type="ORF">EDB81DRAFT_651093</name>
</gene>
<keyword evidence="2" id="KW-0342">GTP-binding</keyword>
<dbReference type="SMART" id="SM00173">
    <property type="entry name" value="RAS"/>
    <property type="match status" value="1"/>
</dbReference>
<dbReference type="SMART" id="SM00175">
    <property type="entry name" value="RAB"/>
    <property type="match status" value="1"/>
</dbReference>
<dbReference type="EMBL" id="JAGMUV010000008">
    <property type="protein sequence ID" value="KAH7146068.1"/>
    <property type="molecule type" value="Genomic_DNA"/>
</dbReference>
<sequence length="223" mass="25052">MSTILRYHLRIMGEQGVGKTSLELRFKVNNFSGEVVDPVPCMEGYYKHTVVARLPYLLGIEKLATTADYPKKFVEHEIRNSDGFLLVYSVASRSSFDRIQEYHRMIHRFKEADASHSFSNNGVITKIPIVLIGNQWDRIHDRAVSKEEGLALAQELGCSALEVSAKSGFNVEKAFHDLVRILDSRQTERAAALCGSGDCDTRRRSRKVGDNRPEDGEFGCTVA</sequence>
<reference evidence="3" key="1">
    <citation type="journal article" date="2021" name="Nat. Commun.">
        <title>Genetic determinants of endophytism in the Arabidopsis root mycobiome.</title>
        <authorList>
            <person name="Mesny F."/>
            <person name="Miyauchi S."/>
            <person name="Thiergart T."/>
            <person name="Pickel B."/>
            <person name="Atanasova L."/>
            <person name="Karlsson M."/>
            <person name="Huettel B."/>
            <person name="Barry K.W."/>
            <person name="Haridas S."/>
            <person name="Chen C."/>
            <person name="Bauer D."/>
            <person name="Andreopoulos W."/>
            <person name="Pangilinan J."/>
            <person name="LaButti K."/>
            <person name="Riley R."/>
            <person name="Lipzen A."/>
            <person name="Clum A."/>
            <person name="Drula E."/>
            <person name="Henrissat B."/>
            <person name="Kohler A."/>
            <person name="Grigoriev I.V."/>
            <person name="Martin F.M."/>
            <person name="Hacquard S."/>
        </authorList>
    </citation>
    <scope>NUCLEOTIDE SEQUENCE</scope>
    <source>
        <strain evidence="3">MPI-CAGE-AT-0147</strain>
    </source>
</reference>
<accession>A0A9P9EWT1</accession>
<dbReference type="InterPro" id="IPR027417">
    <property type="entry name" value="P-loop_NTPase"/>
</dbReference>
<dbReference type="GO" id="GO:0003924">
    <property type="term" value="F:GTPase activity"/>
    <property type="evidence" value="ECO:0007669"/>
    <property type="project" value="InterPro"/>
</dbReference>
<dbReference type="PROSITE" id="PS51419">
    <property type="entry name" value="RAB"/>
    <property type="match status" value="1"/>
</dbReference>
<dbReference type="Pfam" id="PF00071">
    <property type="entry name" value="Ras"/>
    <property type="match status" value="1"/>
</dbReference>
<dbReference type="GO" id="GO:0007165">
    <property type="term" value="P:signal transduction"/>
    <property type="evidence" value="ECO:0007669"/>
    <property type="project" value="InterPro"/>
</dbReference>
<name>A0A9P9EWT1_9HYPO</name>
<dbReference type="Proteomes" id="UP000738349">
    <property type="component" value="Unassembled WGS sequence"/>
</dbReference>
<dbReference type="PROSITE" id="PS51421">
    <property type="entry name" value="RAS"/>
    <property type="match status" value="1"/>
</dbReference>